<dbReference type="RefSeq" id="YP_007250459.1">
    <property type="nucleotide sequence ID" value="NC_019945.1"/>
</dbReference>
<sequence>MTWPYSNSFKVIKAYLKHSNMYMNCTNSKYKSELLKRWVTDITDKELSAESNLYKNCDAFCQMCLSVVTINEYLCCDKCLFPIIECLEKQQRLTARQQLYMFMFLSICYWKAASGAPIGDNEKLIWLHRLKIAWECADVPFICYFSSSTICLQCSRDNRRAFKKFNNKKKLVNFNVNYFCYNCFFPLFDTLIYL</sequence>
<name>L0CLI0_9ABAC</name>
<dbReference type="Pfam" id="PF11077">
    <property type="entry name" value="DUF2616"/>
    <property type="match status" value="1"/>
</dbReference>
<dbReference type="EMBL" id="JX467702">
    <property type="protein sequence ID" value="AGA16203.1"/>
    <property type="molecule type" value="Genomic_DNA"/>
</dbReference>
<dbReference type="GeneID" id="14340225"/>
<accession>L0CLI0</accession>
<proteinExistence type="predicted"/>
<evidence type="ECO:0000256" key="1">
    <source>
        <dbReference type="SAM" id="Phobius"/>
    </source>
</evidence>
<evidence type="ECO:0000313" key="2">
    <source>
        <dbReference type="EMBL" id="AGA16203.1"/>
    </source>
</evidence>
<evidence type="ECO:0000313" key="3">
    <source>
        <dbReference type="Proteomes" id="UP000202315"/>
    </source>
</evidence>
<keyword evidence="1" id="KW-0472">Membrane</keyword>
<dbReference type="OrthoDB" id="19223at10239"/>
<keyword evidence="1" id="KW-0812">Transmembrane</keyword>
<reference evidence="2 3" key="1">
    <citation type="journal article" date="2012" name="J. Virol.">
        <title>Genome of Thysanoplusia orichalcea multiple nucleopolyhedrovirus lacks the superoxide dismutase gene.</title>
        <authorList>
            <person name="Wang Y.S."/>
            <person name="Huang G.H."/>
            <person name="Cheng X.H."/>
            <person name="Wang X."/>
            <person name="Garretson T.A."/>
            <person name="Dai L.Y."/>
            <person name="Zhang C.X."/>
            <person name="Cheng X.W."/>
        </authorList>
    </citation>
    <scope>NUCLEOTIDE SEQUENCE [LARGE SCALE GENOMIC DNA]</scope>
    <source>
        <strain evidence="2">P2</strain>
    </source>
</reference>
<organism evidence="2 3">
    <name type="scientific">Thysanoplusia orichalcea nucleopolyhedrovirus</name>
    <dbReference type="NCBI Taxonomy" id="101850"/>
    <lineage>
        <taxon>Viruses</taxon>
        <taxon>Viruses incertae sedis</taxon>
        <taxon>Naldaviricetes</taxon>
        <taxon>Lefavirales</taxon>
        <taxon>Baculoviridae</taxon>
        <taxon>Alphabaculovirus</taxon>
        <taxon>Alphabaculovirus thorichlaceae</taxon>
    </lineage>
</organism>
<dbReference type="KEGG" id="vg:14340225"/>
<feature type="transmembrane region" description="Helical" evidence="1">
    <location>
        <begin position="176"/>
        <end position="193"/>
    </location>
</feature>
<keyword evidence="1" id="KW-1133">Transmembrane helix</keyword>
<protein>
    <submittedName>
        <fullName evidence="2">Uncharacterized protein</fullName>
    </submittedName>
</protein>
<dbReference type="InterPro" id="IPR020201">
    <property type="entry name" value="AcMNPV_Orf52"/>
</dbReference>
<dbReference type="Proteomes" id="UP000202315">
    <property type="component" value="Segment"/>
</dbReference>
<keyword evidence="3" id="KW-1185">Reference proteome</keyword>